<organism evidence="3">
    <name type="scientific">Chlorella variabilis</name>
    <name type="common">Green alga</name>
    <dbReference type="NCBI Taxonomy" id="554065"/>
    <lineage>
        <taxon>Eukaryota</taxon>
        <taxon>Viridiplantae</taxon>
        <taxon>Chlorophyta</taxon>
        <taxon>core chlorophytes</taxon>
        <taxon>Trebouxiophyceae</taxon>
        <taxon>Chlorellales</taxon>
        <taxon>Chlorellaceae</taxon>
        <taxon>Chlorella clade</taxon>
        <taxon>Chlorella</taxon>
    </lineage>
</organism>
<accession>E1ZCY9</accession>
<evidence type="ECO:0000313" key="3">
    <source>
        <dbReference type="Proteomes" id="UP000008141"/>
    </source>
</evidence>
<reference evidence="2 3" key="1">
    <citation type="journal article" date="2010" name="Plant Cell">
        <title>The Chlorella variabilis NC64A genome reveals adaptation to photosymbiosis, coevolution with viruses, and cryptic sex.</title>
        <authorList>
            <person name="Blanc G."/>
            <person name="Duncan G."/>
            <person name="Agarkova I."/>
            <person name="Borodovsky M."/>
            <person name="Gurnon J."/>
            <person name="Kuo A."/>
            <person name="Lindquist E."/>
            <person name="Lucas S."/>
            <person name="Pangilinan J."/>
            <person name="Polle J."/>
            <person name="Salamov A."/>
            <person name="Terry A."/>
            <person name="Yamada T."/>
            <person name="Dunigan D.D."/>
            <person name="Grigoriev I.V."/>
            <person name="Claverie J.M."/>
            <person name="Van Etten J.L."/>
        </authorList>
    </citation>
    <scope>NUCLEOTIDE SEQUENCE [LARGE SCALE GENOMIC DNA]</scope>
    <source>
        <strain evidence="2 3">NC64A</strain>
    </source>
</reference>
<keyword evidence="3" id="KW-1185">Reference proteome</keyword>
<dbReference type="Proteomes" id="UP000008141">
    <property type="component" value="Unassembled WGS sequence"/>
</dbReference>
<evidence type="ECO:0000256" key="1">
    <source>
        <dbReference type="SAM" id="SignalP"/>
    </source>
</evidence>
<dbReference type="GeneID" id="17355662"/>
<dbReference type="KEGG" id="cvr:CHLNCDRAFT_144764"/>
<dbReference type="OrthoDB" id="507248at2759"/>
<dbReference type="eggNOG" id="KOG1225">
    <property type="taxonomic scope" value="Eukaryota"/>
</dbReference>
<name>E1ZCY9_CHLVA</name>
<sequence length="533" mass="58147">MRLRAALARLVLAAAGLLLASRSPAAAAPIAGWVNGANRRSPLGTNLAGVTYWTAQYPFVDHMKMAGRWLSGSAGAWDDQRPLDLDAHGNVRSLLAGQVARTVVFAGADPGLAGKKFLLRWEGTGQLDFGNVDVQAFNATRRTALLQLRPIRGPDTNLIVIINLVSTRAADPLRNLRLLPPGGGICTGNPLRAVAGARDCPPGAYRSFAAHHASILFNPEFLADIKRYSLLRFMDWQSTNNNPTQSWGERALPSHQFWTDERRGVPLEVLLALANVLGADPWLCIPHRADDAYVTAFAQLVKEQLAPGRLAHLEYSNEVWNGMFEQTRWALAQADALRLHPTDRYTGLMRFYSRRSQQVFLLAAAAMGGRSRLRCVMATQAVVPYFTEQILGFEQARNLTDLFAVAPYFGATFTQPGEAAALQRLGLHGVLRWLAGNASAEERSGLPYGALPDVDAAVAAQAAVLRQLGIPLAAYEGGQHLLVAGALHGDARLEALLDGVNRHPLMKGLYLQYLAAWRRRTRQRFVHFPPAGA</sequence>
<dbReference type="STRING" id="554065.E1ZCY9"/>
<evidence type="ECO:0000313" key="2">
    <source>
        <dbReference type="EMBL" id="EFN56131.1"/>
    </source>
</evidence>
<dbReference type="AlphaFoldDB" id="E1ZCY9"/>
<proteinExistence type="predicted"/>
<dbReference type="RefSeq" id="XP_005848233.1">
    <property type="nucleotide sequence ID" value="XM_005848171.1"/>
</dbReference>
<feature type="chain" id="PRO_5003156194" description="Cellulose-binding protein" evidence="1">
    <location>
        <begin position="28"/>
        <end position="533"/>
    </location>
</feature>
<keyword evidence="1" id="KW-0732">Signal</keyword>
<dbReference type="InParanoid" id="E1ZCY9"/>
<evidence type="ECO:0008006" key="4">
    <source>
        <dbReference type="Google" id="ProtNLM"/>
    </source>
</evidence>
<gene>
    <name evidence="2" type="ORF">CHLNCDRAFT_144764</name>
</gene>
<feature type="signal peptide" evidence="1">
    <location>
        <begin position="1"/>
        <end position="27"/>
    </location>
</feature>
<dbReference type="EMBL" id="GL433842">
    <property type="protein sequence ID" value="EFN56131.1"/>
    <property type="molecule type" value="Genomic_DNA"/>
</dbReference>
<protein>
    <recommendedName>
        <fullName evidence="4">Cellulose-binding protein</fullName>
    </recommendedName>
</protein>